<dbReference type="CDD" id="cd07440">
    <property type="entry name" value="RGS"/>
    <property type="match status" value="1"/>
</dbReference>
<accession>A0A433P864</accession>
<keyword evidence="4" id="KW-1185">Reference proteome</keyword>
<dbReference type="PROSITE" id="PS50132">
    <property type="entry name" value="RGS"/>
    <property type="match status" value="1"/>
</dbReference>
<dbReference type="EMBL" id="RBNJ01028963">
    <property type="protein sequence ID" value="RUS13731.1"/>
    <property type="molecule type" value="Genomic_DNA"/>
</dbReference>
<feature type="compositionally biased region" description="Low complexity" evidence="1">
    <location>
        <begin position="62"/>
        <end position="72"/>
    </location>
</feature>
<reference evidence="3 4" key="1">
    <citation type="journal article" date="2018" name="New Phytol.">
        <title>Phylogenomics of Endogonaceae and evolution of mycorrhizas within Mucoromycota.</title>
        <authorList>
            <person name="Chang Y."/>
            <person name="Desiro A."/>
            <person name="Na H."/>
            <person name="Sandor L."/>
            <person name="Lipzen A."/>
            <person name="Clum A."/>
            <person name="Barry K."/>
            <person name="Grigoriev I.V."/>
            <person name="Martin F.M."/>
            <person name="Stajich J.E."/>
            <person name="Smith M.E."/>
            <person name="Bonito G."/>
            <person name="Spatafora J.W."/>
        </authorList>
    </citation>
    <scope>NUCLEOTIDE SEQUENCE [LARGE SCALE GENOMIC DNA]</scope>
    <source>
        <strain evidence="3 4">AD002</strain>
    </source>
</reference>
<dbReference type="Pfam" id="PF00615">
    <property type="entry name" value="RGS"/>
    <property type="match status" value="1"/>
</dbReference>
<dbReference type="PANTHER" id="PTHR10845:SF192">
    <property type="entry name" value="DOUBLE HIT, ISOFORM B"/>
    <property type="match status" value="1"/>
</dbReference>
<feature type="region of interest" description="Disordered" evidence="1">
    <location>
        <begin position="1"/>
        <end position="88"/>
    </location>
</feature>
<feature type="compositionally biased region" description="Polar residues" evidence="1">
    <location>
        <begin position="10"/>
        <end position="25"/>
    </location>
</feature>
<proteinExistence type="predicted"/>
<evidence type="ECO:0000256" key="1">
    <source>
        <dbReference type="SAM" id="MobiDB-lite"/>
    </source>
</evidence>
<dbReference type="PANTHER" id="PTHR10845">
    <property type="entry name" value="REGULATOR OF G PROTEIN SIGNALING"/>
    <property type="match status" value="1"/>
</dbReference>
<dbReference type="SUPFAM" id="SSF48097">
    <property type="entry name" value="Regulator of G-protein signaling, RGS"/>
    <property type="match status" value="1"/>
</dbReference>
<evidence type="ECO:0000313" key="3">
    <source>
        <dbReference type="EMBL" id="RUS13731.1"/>
    </source>
</evidence>
<feature type="domain" description="RGS" evidence="2">
    <location>
        <begin position="227"/>
        <end position="303"/>
    </location>
</feature>
<organism evidence="3 4">
    <name type="scientific">Jimgerdemannia flammicorona</name>
    <dbReference type="NCBI Taxonomy" id="994334"/>
    <lineage>
        <taxon>Eukaryota</taxon>
        <taxon>Fungi</taxon>
        <taxon>Fungi incertae sedis</taxon>
        <taxon>Mucoromycota</taxon>
        <taxon>Mucoromycotina</taxon>
        <taxon>Endogonomycetes</taxon>
        <taxon>Endogonales</taxon>
        <taxon>Endogonaceae</taxon>
        <taxon>Jimgerdemannia</taxon>
    </lineage>
</organism>
<dbReference type="AlphaFoldDB" id="A0A433P864"/>
<gene>
    <name evidence="3" type="ORF">BC938DRAFT_477701</name>
</gene>
<dbReference type="InterPro" id="IPR044926">
    <property type="entry name" value="RGS_subdomain_2"/>
</dbReference>
<evidence type="ECO:0000259" key="2">
    <source>
        <dbReference type="PROSITE" id="PS50132"/>
    </source>
</evidence>
<feature type="non-terminal residue" evidence="3">
    <location>
        <position position="320"/>
    </location>
</feature>
<protein>
    <recommendedName>
        <fullName evidence="2">RGS domain-containing protein</fullName>
    </recommendedName>
</protein>
<comment type="caution">
    <text evidence="3">The sequence shown here is derived from an EMBL/GenBank/DDBJ whole genome shotgun (WGS) entry which is preliminary data.</text>
</comment>
<evidence type="ECO:0000313" key="4">
    <source>
        <dbReference type="Proteomes" id="UP000274822"/>
    </source>
</evidence>
<dbReference type="Gene3D" id="1.10.167.10">
    <property type="entry name" value="Regulator of G-protein Signalling 4, domain 2"/>
    <property type="match status" value="1"/>
</dbReference>
<sequence length="320" mass="36362">MEDVHMEDGYNSSASSRHSVTTRPSLRSAKSKRRPSTILVESKNASSDDLLSPRTPKHIGKSSPLPRSSSRSDLQHRSSYEDHQLGTRRTALPANLTTQQHLFSESNMLAVETPVRYRTPSISSIASLSSRSSVPTFDVQTLYKIKTSNSTKKLNSFFGEMPPMDICLKEIEREGLKAMLQSKVPLCYFLHTVLEEYSSENLHRKSRHETLCKSVTDTLPPLPFQFFYIEVDHYESFTYVNKEQQLATAEHIYETYLTRNSQFEVNLEDKVRKTVMAALQDPEGAKDCFSAAKRAVFVLLEGSFQKFKANGSWDNMIKDT</sequence>
<feature type="compositionally biased region" description="Basic and acidic residues" evidence="1">
    <location>
        <begin position="73"/>
        <end position="85"/>
    </location>
</feature>
<dbReference type="InterPro" id="IPR036305">
    <property type="entry name" value="RGS_sf"/>
</dbReference>
<dbReference type="Proteomes" id="UP000274822">
    <property type="component" value="Unassembled WGS sequence"/>
</dbReference>
<name>A0A433P864_9FUNG</name>
<dbReference type="InterPro" id="IPR016137">
    <property type="entry name" value="RGS"/>
</dbReference>